<reference evidence="2" key="1">
    <citation type="submission" date="2021-07" db="EMBL/GenBank/DDBJ databases">
        <title>Elsinoe batatas strain:CRI-CJ2 Genome sequencing and assembly.</title>
        <authorList>
            <person name="Huang L."/>
        </authorList>
    </citation>
    <scope>NUCLEOTIDE SEQUENCE</scope>
    <source>
        <strain evidence="2">CRI-CJ2</strain>
    </source>
</reference>
<dbReference type="Proteomes" id="UP000809789">
    <property type="component" value="Unassembled WGS sequence"/>
</dbReference>
<evidence type="ECO:0000256" key="1">
    <source>
        <dbReference type="SAM" id="MobiDB-lite"/>
    </source>
</evidence>
<gene>
    <name evidence="2" type="ORF">KVT40_003233</name>
</gene>
<name>A0A8K0PJB8_9PEZI</name>
<evidence type="ECO:0000313" key="3">
    <source>
        <dbReference type="Proteomes" id="UP000809789"/>
    </source>
</evidence>
<keyword evidence="3" id="KW-1185">Reference proteome</keyword>
<feature type="region of interest" description="Disordered" evidence="1">
    <location>
        <begin position="1"/>
        <end position="22"/>
    </location>
</feature>
<evidence type="ECO:0000313" key="2">
    <source>
        <dbReference type="EMBL" id="KAG8629368.1"/>
    </source>
</evidence>
<protein>
    <submittedName>
        <fullName evidence="2">Uncharacterized protein</fullName>
    </submittedName>
</protein>
<accession>A0A8K0PJB8</accession>
<proteinExistence type="predicted"/>
<comment type="caution">
    <text evidence="2">The sequence shown here is derived from an EMBL/GenBank/DDBJ whole genome shotgun (WGS) entry which is preliminary data.</text>
</comment>
<sequence length="251" mass="29237">MSSDNSGSPAKRQKMDHSNSYQYGGLTHNIPRLTREELDELRKSICRPPFGFCDLPLEVRQQIYREAWLCTKTASKRILVFDNGNEQESIASEDSHQSDSFMNGLWAFAQACKLTHDEILPLVYKGIHFCVHSLDRIVWLDDWNARVDLISDVELSICTYEGFDEDFGRVMEKLSWGEYLDSFSFSICCMEDPDEGVDAEMSLAKILHAHWPRLRLIRRVNLKGLEHELESKHLQRIEEAENLRLHKMYPR</sequence>
<dbReference type="EMBL" id="JAESVG020000003">
    <property type="protein sequence ID" value="KAG8629368.1"/>
    <property type="molecule type" value="Genomic_DNA"/>
</dbReference>
<dbReference type="AlphaFoldDB" id="A0A8K0PJB8"/>
<organism evidence="2 3">
    <name type="scientific">Elsinoe batatas</name>
    <dbReference type="NCBI Taxonomy" id="2601811"/>
    <lineage>
        <taxon>Eukaryota</taxon>
        <taxon>Fungi</taxon>
        <taxon>Dikarya</taxon>
        <taxon>Ascomycota</taxon>
        <taxon>Pezizomycotina</taxon>
        <taxon>Dothideomycetes</taxon>
        <taxon>Dothideomycetidae</taxon>
        <taxon>Myriangiales</taxon>
        <taxon>Elsinoaceae</taxon>
        <taxon>Elsinoe</taxon>
    </lineage>
</organism>